<comment type="similarity">
    <text evidence="1">Belongs to the heat shock protein 70 family.</text>
</comment>
<comment type="caution">
    <text evidence="6">The sequence shown here is derived from an EMBL/GenBank/DDBJ whole genome shotgun (WGS) entry which is preliminary data.</text>
</comment>
<keyword evidence="6" id="KW-0346">Stress response</keyword>
<dbReference type="Proteomes" id="UP000288716">
    <property type="component" value="Unassembled WGS sequence"/>
</dbReference>
<keyword evidence="7" id="KW-1185">Reference proteome</keyword>
<dbReference type="Pfam" id="PF00012">
    <property type="entry name" value="HSP70"/>
    <property type="match status" value="1"/>
</dbReference>
<dbReference type="GO" id="GO:0005524">
    <property type="term" value="F:ATP binding"/>
    <property type="evidence" value="ECO:0007669"/>
    <property type="project" value="UniProtKB-KW"/>
</dbReference>
<dbReference type="PANTHER" id="PTHR45639">
    <property type="entry name" value="HSC70CB, ISOFORM G-RELATED"/>
    <property type="match status" value="1"/>
</dbReference>
<feature type="non-terminal residue" evidence="6">
    <location>
        <position position="1"/>
    </location>
</feature>
<evidence type="ECO:0000313" key="7">
    <source>
        <dbReference type="Proteomes" id="UP000288716"/>
    </source>
</evidence>
<reference evidence="6 7" key="1">
    <citation type="journal article" date="2018" name="Gigascience">
        <title>Genomes of trombidid mites reveal novel predicted allergens and laterally-transferred genes associated with secondary metabolism.</title>
        <authorList>
            <person name="Dong X."/>
            <person name="Chaisiri K."/>
            <person name="Xia D."/>
            <person name="Armstrong S.D."/>
            <person name="Fang Y."/>
            <person name="Donnelly M.J."/>
            <person name="Kadowaki T."/>
            <person name="McGarry J.W."/>
            <person name="Darby A.C."/>
            <person name="Makepeace B.L."/>
        </authorList>
    </citation>
    <scope>NUCLEOTIDE SEQUENCE [LARGE SCALE GENOMIC DNA]</scope>
    <source>
        <strain evidence="6">UoL-UT</strain>
    </source>
</reference>
<evidence type="ECO:0000256" key="5">
    <source>
        <dbReference type="ARBA" id="ARBA00040503"/>
    </source>
</evidence>
<keyword evidence="4" id="KW-0143">Chaperone</keyword>
<gene>
    <name evidence="6" type="ORF">B4U80_14557</name>
</gene>
<proteinExistence type="inferred from homology"/>
<evidence type="ECO:0000256" key="3">
    <source>
        <dbReference type="ARBA" id="ARBA00022840"/>
    </source>
</evidence>
<organism evidence="6 7">
    <name type="scientific">Leptotrombidium deliense</name>
    <dbReference type="NCBI Taxonomy" id="299467"/>
    <lineage>
        <taxon>Eukaryota</taxon>
        <taxon>Metazoa</taxon>
        <taxon>Ecdysozoa</taxon>
        <taxon>Arthropoda</taxon>
        <taxon>Chelicerata</taxon>
        <taxon>Arachnida</taxon>
        <taxon>Acari</taxon>
        <taxon>Acariformes</taxon>
        <taxon>Trombidiformes</taxon>
        <taxon>Prostigmata</taxon>
        <taxon>Anystina</taxon>
        <taxon>Parasitengona</taxon>
        <taxon>Trombiculoidea</taxon>
        <taxon>Trombiculidae</taxon>
        <taxon>Leptotrombidium</taxon>
    </lineage>
</organism>
<dbReference type="GO" id="GO:0030968">
    <property type="term" value="P:endoplasmic reticulum unfolded protein response"/>
    <property type="evidence" value="ECO:0007669"/>
    <property type="project" value="TreeGrafter"/>
</dbReference>
<dbReference type="GO" id="GO:0140662">
    <property type="term" value="F:ATP-dependent protein folding chaperone"/>
    <property type="evidence" value="ECO:0007669"/>
    <property type="project" value="InterPro"/>
</dbReference>
<evidence type="ECO:0000313" key="6">
    <source>
        <dbReference type="EMBL" id="RWS18768.1"/>
    </source>
</evidence>
<name>A0A443RUA7_9ACAR</name>
<dbReference type="InterPro" id="IPR013126">
    <property type="entry name" value="Hsp_70_fam"/>
</dbReference>
<dbReference type="Gene3D" id="3.30.420.40">
    <property type="match status" value="2"/>
</dbReference>
<accession>A0A443RUA7</accession>
<evidence type="ECO:0000256" key="2">
    <source>
        <dbReference type="ARBA" id="ARBA00022741"/>
    </source>
</evidence>
<dbReference type="EMBL" id="NCKV01034651">
    <property type="protein sequence ID" value="RWS18768.1"/>
    <property type="molecule type" value="Genomic_DNA"/>
</dbReference>
<sequence length="238" mass="27387">LNEYGEKKLGIDCICNVYNDIDNARSKLLNDKQDINKEEARVAAKNAFESEFLKAKQLLKKRKIDLISDDANIGGRDFDEKLFQSFVHQRYARYSKELKTILLDRCCDAKINLSLQNKTEIDLGNLTKKFDNVSLTRKQFEETCSQLILNIKKILSETINHAKSLNKEVVIIVSGLAAKLPQIRSEMNGFNTVYYTDDALSKGAAIHCAHMTNDERRNITLKNKTYFRYKFECDYIAP</sequence>
<feature type="non-terminal residue" evidence="6">
    <location>
        <position position="238"/>
    </location>
</feature>
<dbReference type="SUPFAM" id="SSF53067">
    <property type="entry name" value="Actin-like ATPase domain"/>
    <property type="match status" value="1"/>
</dbReference>
<evidence type="ECO:0000256" key="4">
    <source>
        <dbReference type="ARBA" id="ARBA00023186"/>
    </source>
</evidence>
<keyword evidence="3" id="KW-0067">ATP-binding</keyword>
<dbReference type="AlphaFoldDB" id="A0A443RUA7"/>
<evidence type="ECO:0000256" key="1">
    <source>
        <dbReference type="ARBA" id="ARBA00007381"/>
    </source>
</evidence>
<dbReference type="GO" id="GO:0034663">
    <property type="term" value="C:endoplasmic reticulum chaperone complex"/>
    <property type="evidence" value="ECO:0007669"/>
    <property type="project" value="TreeGrafter"/>
</dbReference>
<dbReference type="OrthoDB" id="6237591at2759"/>
<dbReference type="PANTHER" id="PTHR45639:SF3">
    <property type="entry name" value="HYPOXIA UP-REGULATED PROTEIN 1"/>
    <property type="match status" value="1"/>
</dbReference>
<dbReference type="STRING" id="299467.A0A443RUA7"/>
<protein>
    <recommendedName>
        <fullName evidence="5">Hypoxia up-regulated protein 1</fullName>
    </recommendedName>
</protein>
<dbReference type="InterPro" id="IPR043129">
    <property type="entry name" value="ATPase_NBD"/>
</dbReference>
<dbReference type="Gene3D" id="3.90.640.10">
    <property type="entry name" value="Actin, Chain A, domain 4"/>
    <property type="match status" value="1"/>
</dbReference>
<keyword evidence="2" id="KW-0547">Nucleotide-binding</keyword>
<dbReference type="VEuPathDB" id="VectorBase:LDEU013272"/>